<reference evidence="3" key="1">
    <citation type="submission" date="2021-12" db="EMBL/GenBank/DDBJ databases">
        <authorList>
            <person name="King R."/>
        </authorList>
    </citation>
    <scope>NUCLEOTIDE SEQUENCE</scope>
</reference>
<feature type="domain" description="DUF4371" evidence="2">
    <location>
        <begin position="133"/>
        <end position="323"/>
    </location>
</feature>
<dbReference type="OrthoDB" id="6611240at2759"/>
<dbReference type="Pfam" id="PF14291">
    <property type="entry name" value="DUF4371"/>
    <property type="match status" value="1"/>
</dbReference>
<dbReference type="Proteomes" id="UP001154078">
    <property type="component" value="Chromosome 2"/>
</dbReference>
<dbReference type="EMBL" id="OV121133">
    <property type="protein sequence ID" value="CAH0551178.1"/>
    <property type="molecule type" value="Genomic_DNA"/>
</dbReference>
<accession>A0A9P0AWJ8</accession>
<evidence type="ECO:0000313" key="3">
    <source>
        <dbReference type="EMBL" id="CAH0551178.1"/>
    </source>
</evidence>
<protein>
    <recommendedName>
        <fullName evidence="5">Zinc finger MYM-type protein 1-like</fullName>
    </recommendedName>
</protein>
<name>A0A9P0AWJ8_BRAAE</name>
<dbReference type="AlphaFoldDB" id="A0A9P0AWJ8"/>
<gene>
    <name evidence="3" type="ORF">MELIAE_LOCUS3846</name>
</gene>
<proteinExistence type="predicted"/>
<dbReference type="PANTHER" id="PTHR45749">
    <property type="match status" value="1"/>
</dbReference>
<evidence type="ECO:0008006" key="5">
    <source>
        <dbReference type="Google" id="ProtNLM"/>
    </source>
</evidence>
<feature type="domain" description="HAT C-terminal dimerisation" evidence="1">
    <location>
        <begin position="557"/>
        <end position="619"/>
    </location>
</feature>
<dbReference type="InterPro" id="IPR025398">
    <property type="entry name" value="DUF4371"/>
</dbReference>
<dbReference type="InterPro" id="IPR008906">
    <property type="entry name" value="HATC_C_dom"/>
</dbReference>
<sequence length="620" mass="70878">MRSRRRRLPKLIRFFKKKVISTSETPSTSATSSSKTGVYDDETILPDIEGANILENEDSDFESSLESGPIFSSDLALFLNTELSDDLKKQLVHVGPYRPERPISALQKTTQTDHLVKCIIRKGHHLDSCWNANKTVDICLNEDIHRLKAVLKRIIDVTRTIAMSSLPFRGHRDIFSLDENKLKADSSKGVFLNIVKLLARYDPVLKLHINGIKKGTRHYLSNTSQNQFISFIADSILQLIVEDIKDSPFFSIIVDTTQKHIKLKENKFKVEESFLGFYEMTGQCAKDFESEILKVLQKYEISLDKCRGQSYNGAANMSGKYAGLQALIKQRQPNGDYSTSLAKIKLRNKKKEETVGLDSIISLKNNFLSVVKCLSNLTLIAKKRSYRDEAKILQNKIENFELIFLLCFQGTILENINMLSKCLQKNDIDIGQATDLISGVLAKLESIRENFKNVYELSILTAKSWNIDPQLKSKRVRTVKKNFDEPIENNKNRLKVTIFNACLDIILTQFRIRVLIEKYPNDLTQNLGLELIQLKKLLYEKIKNFHSIRKFSDFIFEKNQLLISSIPDICTAFQLFLVLPVTSAQPERTFSKLKIIKSFTRSSMVQNRLSSLAIISVENE</sequence>
<organism evidence="3 4">
    <name type="scientific">Brassicogethes aeneus</name>
    <name type="common">Rape pollen beetle</name>
    <name type="synonym">Meligethes aeneus</name>
    <dbReference type="NCBI Taxonomy" id="1431903"/>
    <lineage>
        <taxon>Eukaryota</taxon>
        <taxon>Metazoa</taxon>
        <taxon>Ecdysozoa</taxon>
        <taxon>Arthropoda</taxon>
        <taxon>Hexapoda</taxon>
        <taxon>Insecta</taxon>
        <taxon>Pterygota</taxon>
        <taxon>Neoptera</taxon>
        <taxon>Endopterygota</taxon>
        <taxon>Coleoptera</taxon>
        <taxon>Polyphaga</taxon>
        <taxon>Cucujiformia</taxon>
        <taxon>Nitidulidae</taxon>
        <taxon>Meligethinae</taxon>
        <taxon>Brassicogethes</taxon>
    </lineage>
</organism>
<evidence type="ECO:0000259" key="2">
    <source>
        <dbReference type="Pfam" id="PF14291"/>
    </source>
</evidence>
<keyword evidence="4" id="KW-1185">Reference proteome</keyword>
<dbReference type="Pfam" id="PF05699">
    <property type="entry name" value="Dimer_Tnp_hAT"/>
    <property type="match status" value="1"/>
</dbReference>
<evidence type="ECO:0000259" key="1">
    <source>
        <dbReference type="Pfam" id="PF05699"/>
    </source>
</evidence>
<dbReference type="GO" id="GO:0046983">
    <property type="term" value="F:protein dimerization activity"/>
    <property type="evidence" value="ECO:0007669"/>
    <property type="project" value="InterPro"/>
</dbReference>
<evidence type="ECO:0000313" key="4">
    <source>
        <dbReference type="Proteomes" id="UP001154078"/>
    </source>
</evidence>
<dbReference type="PANTHER" id="PTHR45749:SF37">
    <property type="entry name" value="OS05G0311600 PROTEIN"/>
    <property type="match status" value="1"/>
</dbReference>